<keyword evidence="2 5" id="KW-0677">Repeat</keyword>
<evidence type="ECO:0000259" key="7">
    <source>
        <dbReference type="PROSITE" id="PS51903"/>
    </source>
</evidence>
<proteinExistence type="inferred from homology"/>
<dbReference type="AlphaFoldDB" id="A0A8S9HXG2"/>
<evidence type="ECO:0000256" key="5">
    <source>
        <dbReference type="PROSITE-ProRule" id="PRU01251"/>
    </source>
</evidence>
<protein>
    <recommendedName>
        <fullName evidence="7">Clp R domain-containing protein</fullName>
    </recommendedName>
</protein>
<dbReference type="Gene3D" id="3.40.50.300">
    <property type="entry name" value="P-loop containing nucleotide triphosphate hydrolases"/>
    <property type="match status" value="1"/>
</dbReference>
<dbReference type="InterPro" id="IPR058680">
    <property type="entry name" value="NBD_SMAX1-like"/>
</dbReference>
<reference evidence="8" key="1">
    <citation type="submission" date="2019-12" db="EMBL/GenBank/DDBJ databases">
        <title>Genome sequencing and annotation of Brassica cretica.</title>
        <authorList>
            <person name="Studholme D.J."/>
            <person name="Sarris P.F."/>
        </authorList>
    </citation>
    <scope>NUCLEOTIDE SEQUENCE</scope>
    <source>
        <strain evidence="8">PFS-102/07</strain>
        <tissue evidence="8">Leaf</tissue>
    </source>
</reference>
<dbReference type="PANTHER" id="PTHR43572:SF71">
    <property type="entry name" value="CLP R DOMAIN-CONTAINING PROTEIN"/>
    <property type="match status" value="1"/>
</dbReference>
<dbReference type="SUPFAM" id="SSF81923">
    <property type="entry name" value="Double Clp-N motif"/>
    <property type="match status" value="1"/>
</dbReference>
<dbReference type="Pfam" id="PF23569">
    <property type="entry name" value="NBD_SMAX1"/>
    <property type="match status" value="1"/>
</dbReference>
<keyword evidence="3" id="KW-0805">Transcription regulation</keyword>
<evidence type="ECO:0000256" key="2">
    <source>
        <dbReference type="ARBA" id="ARBA00022737"/>
    </source>
</evidence>
<evidence type="ECO:0000256" key="3">
    <source>
        <dbReference type="ARBA" id="ARBA00023015"/>
    </source>
</evidence>
<dbReference type="InterPro" id="IPR027417">
    <property type="entry name" value="P-loop_NTPase"/>
</dbReference>
<dbReference type="PANTHER" id="PTHR43572">
    <property type="entry name" value="CHAPERONE PROTEIN CLPD, CHLOROPLASTIC"/>
    <property type="match status" value="1"/>
</dbReference>
<gene>
    <name evidence="8" type="ORF">F2Q70_00014856</name>
</gene>
<sequence length="1061" mass="118966">MRTGGYTVQQTLTTEAASALKQSLTLARRRGHAQVTPLHVAATLLSSRTSLLRKACIKSHPGLPSNYQFAPSPHHHHQNQNHPLQCRALELCLNVALNRLPTIPGPMFHGQPSLANALVAALKRAQAHQRRGCIQQQQQQQEQTQTQFLAVKVELEQLVISILDDPSVSRVMREAGFNSTAVKNCVEECSVSSVFYGGSVVGVFSSPTSPDQQHHHHFQNPKDFNFRNPNVALWQTHFLNQSPDQNPLLVSSSHHQRQRENDLKLVFDVLLSKKTKKKNPVIVGDSVSFTEGFVSELIGRLERGEIDQTGDLKQNHVVKFQFSPMMSKFMRREDVETNINELRKRVVSLMTSGKDVIIFTGDLKWTIKEVNKNGGIDELSSSYSPLDHLVGEIGKLIAEYNDDLDGVNDHSNGCKRRVWVMGTASFQTYMRCQMRQPSLETLWALHPVSVPSSANLGLSLHATSPLDHLVGEIGKLIAEYNDDLDGVNDHSNGCKRRVWVMGTASFQTYMRCQMRQPSLETLWALHPVSVPSSANLGLSLHATSGHEARNMSNVTVTKSFSGYNKVEDGETINSVLSCCPECVTSFEREAKALNQEKPLPSWLQFHDDKSPHKDEQEMALRRKWNRFCENLHNKTGQSSLEFDLGGTINEADDDSQNVKTTLLLGRSLFRSDSVKETRNKISALVKALEERIPWQAATMRLMAESLMDCVLNKKDGWIMIEGSDAAAKRVIARTISETVFGSYESLVHIDFKKKDNESKARELENREKVVFLIEDIGLADSRFLKLLADRFKENRRSKTGIDHRHAIFILTKDENGKNRDSVLEIGLEVTRQCLGRKRKPESDLSVKEGKNFKTGDIKKKSSFNSSHLDLNIKVEEEDEEGEISPVSSDLTAEEEISSGSFLNMIQNRFVLNRTYQPGIEKAMITSVFREVFPEVEEGGSCGVRFSVEEKLVEEIGGNSNFEKGVAFRLALSSHLVCGFVLFSSLVAAVFSLRSALDHSVCHFSCLPMILATASTGMFVKRFRVGIFFILQTNQSYDLDPKAVQVVEVETTVTKFYRKYGS</sequence>
<keyword evidence="6" id="KW-0472">Membrane</keyword>
<keyword evidence="4" id="KW-0804">Transcription</keyword>
<dbReference type="InterPro" id="IPR051650">
    <property type="entry name" value="SL_signaling_regulator"/>
</dbReference>
<dbReference type="PROSITE" id="PS51903">
    <property type="entry name" value="CLP_R"/>
    <property type="match status" value="1"/>
</dbReference>
<evidence type="ECO:0000256" key="4">
    <source>
        <dbReference type="ARBA" id="ARBA00023163"/>
    </source>
</evidence>
<feature type="domain" description="Clp R" evidence="7">
    <location>
        <begin position="8"/>
        <end position="194"/>
    </location>
</feature>
<dbReference type="InterPro" id="IPR004176">
    <property type="entry name" value="Clp_R_N"/>
</dbReference>
<dbReference type="EMBL" id="QGKY02001250">
    <property type="protein sequence ID" value="KAF2560866.1"/>
    <property type="molecule type" value="Genomic_DNA"/>
</dbReference>
<keyword evidence="6" id="KW-0812">Transmembrane</keyword>
<dbReference type="Gene3D" id="1.10.1780.10">
    <property type="entry name" value="Clp, N-terminal domain"/>
    <property type="match status" value="1"/>
</dbReference>
<evidence type="ECO:0000313" key="8">
    <source>
        <dbReference type="EMBL" id="KAF2560866.1"/>
    </source>
</evidence>
<dbReference type="InterPro" id="IPR036628">
    <property type="entry name" value="Clp_N_dom_sf"/>
</dbReference>
<dbReference type="FunFam" id="1.10.1780.10:FF:000005">
    <property type="entry name" value="protein SUPPRESSOR OF MAX2 1"/>
    <property type="match status" value="1"/>
</dbReference>
<organism evidence="8">
    <name type="scientific">Brassica cretica</name>
    <name type="common">Mustard</name>
    <dbReference type="NCBI Taxonomy" id="69181"/>
    <lineage>
        <taxon>Eukaryota</taxon>
        <taxon>Viridiplantae</taxon>
        <taxon>Streptophyta</taxon>
        <taxon>Embryophyta</taxon>
        <taxon>Tracheophyta</taxon>
        <taxon>Spermatophyta</taxon>
        <taxon>Magnoliopsida</taxon>
        <taxon>eudicotyledons</taxon>
        <taxon>Gunneridae</taxon>
        <taxon>Pentapetalae</taxon>
        <taxon>rosids</taxon>
        <taxon>malvids</taxon>
        <taxon>Brassicales</taxon>
        <taxon>Brassicaceae</taxon>
        <taxon>Brassiceae</taxon>
        <taxon>Brassica</taxon>
    </lineage>
</organism>
<keyword evidence="6" id="KW-1133">Transmembrane helix</keyword>
<name>A0A8S9HXG2_BRACR</name>
<evidence type="ECO:0000256" key="1">
    <source>
        <dbReference type="ARBA" id="ARBA00008675"/>
    </source>
</evidence>
<evidence type="ECO:0000256" key="6">
    <source>
        <dbReference type="SAM" id="Phobius"/>
    </source>
</evidence>
<comment type="caution">
    <text evidence="8">The sequence shown here is derived from an EMBL/GenBank/DDBJ whole genome shotgun (WGS) entry which is preliminary data.</text>
</comment>
<accession>A0A8S9HXG2</accession>
<comment type="similarity">
    <text evidence="1">Belongs to the ClpA/ClpB family.</text>
</comment>
<feature type="transmembrane region" description="Helical" evidence="6">
    <location>
        <begin position="969"/>
        <end position="990"/>
    </location>
</feature>